<comment type="caution">
    <text evidence="1">The sequence shown here is derived from an EMBL/GenBank/DDBJ whole genome shotgun (WGS) entry which is preliminary data.</text>
</comment>
<gene>
    <name evidence="1" type="ORF">GCM10023205_76880</name>
</gene>
<protein>
    <submittedName>
        <fullName evidence="1">Uncharacterized protein</fullName>
    </submittedName>
</protein>
<dbReference type="EMBL" id="BAABHS010000048">
    <property type="protein sequence ID" value="GAA4992866.1"/>
    <property type="molecule type" value="Genomic_DNA"/>
</dbReference>
<evidence type="ECO:0000313" key="1">
    <source>
        <dbReference type="EMBL" id="GAA4992866.1"/>
    </source>
</evidence>
<name>A0ABP9IC60_9ACTN</name>
<keyword evidence="2" id="KW-1185">Reference proteome</keyword>
<reference evidence="2" key="1">
    <citation type="journal article" date="2019" name="Int. J. Syst. Evol. Microbiol.">
        <title>The Global Catalogue of Microorganisms (GCM) 10K type strain sequencing project: providing services to taxonomists for standard genome sequencing and annotation.</title>
        <authorList>
            <consortium name="The Broad Institute Genomics Platform"/>
            <consortium name="The Broad Institute Genome Sequencing Center for Infectious Disease"/>
            <person name="Wu L."/>
            <person name="Ma J."/>
        </authorList>
    </citation>
    <scope>NUCLEOTIDE SEQUENCE [LARGE SCALE GENOMIC DNA]</scope>
    <source>
        <strain evidence="2">JCM 17986</strain>
    </source>
</reference>
<evidence type="ECO:0000313" key="2">
    <source>
        <dbReference type="Proteomes" id="UP001500466"/>
    </source>
</evidence>
<dbReference type="Proteomes" id="UP001500466">
    <property type="component" value="Unassembled WGS sequence"/>
</dbReference>
<sequence>MRWFRVRPFVAVPRRVGARWGGVDPVDDGTSEVVLVFGPVAALEQVVGRLTEHGDLVGAEPVLPDADNPARGSCVLHIAEQGVVCTGQANQRRAAPAGILESVAALWRGKDYDAARPTGRHRARTGG</sequence>
<proteinExistence type="predicted"/>
<organism evidence="1 2">
    <name type="scientific">Yinghuangia aomiensis</name>
    <dbReference type="NCBI Taxonomy" id="676205"/>
    <lineage>
        <taxon>Bacteria</taxon>
        <taxon>Bacillati</taxon>
        <taxon>Actinomycetota</taxon>
        <taxon>Actinomycetes</taxon>
        <taxon>Kitasatosporales</taxon>
        <taxon>Streptomycetaceae</taxon>
        <taxon>Yinghuangia</taxon>
    </lineage>
</organism>
<accession>A0ABP9IC60</accession>